<feature type="transmembrane region" description="Helical" evidence="2">
    <location>
        <begin position="20"/>
        <end position="44"/>
    </location>
</feature>
<dbReference type="RefSeq" id="WP_345256905.1">
    <property type="nucleotide sequence ID" value="NZ_BAABGY010000009.1"/>
</dbReference>
<keyword evidence="2" id="KW-1133">Transmembrane helix</keyword>
<protein>
    <recommendedName>
        <fullName evidence="5">Cell division protein FtsL</fullName>
    </recommendedName>
</protein>
<evidence type="ECO:0000313" key="4">
    <source>
        <dbReference type="Proteomes" id="UP001501725"/>
    </source>
</evidence>
<keyword evidence="2" id="KW-0472">Membrane</keyword>
<gene>
    <name evidence="3" type="ORF">GCM10023184_33250</name>
</gene>
<feature type="coiled-coil region" evidence="1">
    <location>
        <begin position="49"/>
        <end position="76"/>
    </location>
</feature>
<sequence length="111" mass="12907">MEQVQNKKEIEVRFRWKRMLNYASVVKQMPFFLFLAALAVVYIYNGHLADKLNRDIARTARELKELEYEYKTVKGQVLFQSKQSELVKAVAPLGLQEMNTAPVVLAEESKK</sequence>
<keyword evidence="2" id="KW-0812">Transmembrane</keyword>
<keyword evidence="4" id="KW-1185">Reference proteome</keyword>
<dbReference type="EMBL" id="BAABGY010000009">
    <property type="protein sequence ID" value="GAA4337422.1"/>
    <property type="molecule type" value="Genomic_DNA"/>
</dbReference>
<dbReference type="Proteomes" id="UP001501725">
    <property type="component" value="Unassembled WGS sequence"/>
</dbReference>
<dbReference type="InterPro" id="IPR045755">
    <property type="entry name" value="FtsL-like"/>
</dbReference>
<reference evidence="4" key="1">
    <citation type="journal article" date="2019" name="Int. J. Syst. Evol. Microbiol.">
        <title>The Global Catalogue of Microorganisms (GCM) 10K type strain sequencing project: providing services to taxonomists for standard genome sequencing and annotation.</title>
        <authorList>
            <consortium name="The Broad Institute Genomics Platform"/>
            <consortium name="The Broad Institute Genome Sequencing Center for Infectious Disease"/>
            <person name="Wu L."/>
            <person name="Ma J."/>
        </authorList>
    </citation>
    <scope>NUCLEOTIDE SEQUENCE [LARGE SCALE GENOMIC DNA]</scope>
    <source>
        <strain evidence="4">JCM 17919</strain>
    </source>
</reference>
<name>A0ABP8HCM4_9BACT</name>
<accession>A0ABP8HCM4</accession>
<evidence type="ECO:0000256" key="1">
    <source>
        <dbReference type="SAM" id="Coils"/>
    </source>
</evidence>
<comment type="caution">
    <text evidence="3">The sequence shown here is derived from an EMBL/GenBank/DDBJ whole genome shotgun (WGS) entry which is preliminary data.</text>
</comment>
<dbReference type="Pfam" id="PF19579">
    <property type="entry name" value="FtsL_2"/>
    <property type="match status" value="1"/>
</dbReference>
<evidence type="ECO:0008006" key="5">
    <source>
        <dbReference type="Google" id="ProtNLM"/>
    </source>
</evidence>
<organism evidence="3 4">
    <name type="scientific">Flaviaesturariibacter amylovorans</name>
    <dbReference type="NCBI Taxonomy" id="1084520"/>
    <lineage>
        <taxon>Bacteria</taxon>
        <taxon>Pseudomonadati</taxon>
        <taxon>Bacteroidota</taxon>
        <taxon>Chitinophagia</taxon>
        <taxon>Chitinophagales</taxon>
        <taxon>Chitinophagaceae</taxon>
        <taxon>Flaviaestuariibacter</taxon>
    </lineage>
</organism>
<proteinExistence type="predicted"/>
<evidence type="ECO:0000256" key="2">
    <source>
        <dbReference type="SAM" id="Phobius"/>
    </source>
</evidence>
<keyword evidence="1" id="KW-0175">Coiled coil</keyword>
<evidence type="ECO:0000313" key="3">
    <source>
        <dbReference type="EMBL" id="GAA4337422.1"/>
    </source>
</evidence>